<keyword evidence="12" id="KW-1185">Reference proteome</keyword>
<evidence type="ECO:0000256" key="5">
    <source>
        <dbReference type="ARBA" id="ARBA00022692"/>
    </source>
</evidence>
<evidence type="ECO:0000313" key="11">
    <source>
        <dbReference type="EMBL" id="TVT29416.1"/>
    </source>
</evidence>
<keyword evidence="2" id="KW-0813">Transport</keyword>
<keyword evidence="5 9" id="KW-0812">Transmembrane</keyword>
<proteinExistence type="inferred from homology"/>
<evidence type="ECO:0000256" key="1">
    <source>
        <dbReference type="ARBA" id="ARBA00004429"/>
    </source>
</evidence>
<dbReference type="GO" id="GO:0015740">
    <property type="term" value="P:C4-dicarboxylate transport"/>
    <property type="evidence" value="ECO:0007669"/>
    <property type="project" value="TreeGrafter"/>
</dbReference>
<comment type="subcellular location">
    <subcellularLocation>
        <location evidence="1">Cell inner membrane</location>
        <topology evidence="1">Multi-pass membrane protein</topology>
    </subcellularLocation>
</comment>
<feature type="transmembrane region" description="Helical" evidence="9">
    <location>
        <begin position="83"/>
        <end position="102"/>
    </location>
</feature>
<keyword evidence="7 9" id="KW-0472">Membrane</keyword>
<organism evidence="11 12">
    <name type="scientific">Salinicoccus cyprini</name>
    <dbReference type="NCBI Taxonomy" id="2493691"/>
    <lineage>
        <taxon>Bacteria</taxon>
        <taxon>Bacillati</taxon>
        <taxon>Bacillota</taxon>
        <taxon>Bacilli</taxon>
        <taxon>Bacillales</taxon>
        <taxon>Staphylococcaceae</taxon>
        <taxon>Salinicoccus</taxon>
    </lineage>
</organism>
<dbReference type="GO" id="GO:0022857">
    <property type="term" value="F:transmembrane transporter activity"/>
    <property type="evidence" value="ECO:0007669"/>
    <property type="project" value="TreeGrafter"/>
</dbReference>
<dbReference type="AlphaFoldDB" id="A0A558AYT9"/>
<dbReference type="Pfam" id="PF04290">
    <property type="entry name" value="DctQ"/>
    <property type="match status" value="1"/>
</dbReference>
<feature type="domain" description="Tripartite ATP-independent periplasmic transporters DctQ component" evidence="10">
    <location>
        <begin position="20"/>
        <end position="148"/>
    </location>
</feature>
<evidence type="ECO:0000256" key="8">
    <source>
        <dbReference type="ARBA" id="ARBA00038436"/>
    </source>
</evidence>
<comment type="caution">
    <text evidence="11">The sequence shown here is derived from an EMBL/GenBank/DDBJ whole genome shotgun (WGS) entry which is preliminary data.</text>
</comment>
<sequence length="162" mass="18546">MIKKLNRIEEWFLITTLVLMVALIFGQVIGRYIFQSAPSWTEEAARHIHIFQVWIGAGYAVKLREHIKVTAFIDLFKGTVRKILDMVALVIWFLLVLLVAMFGTQLVLTTLQYGQVAPATQIPFWISYLAVPLGALSMMIRLVQQMVEIYGKDYDRKGDTVL</sequence>
<gene>
    <name evidence="11" type="ORF">FO441_03795</name>
</gene>
<protein>
    <submittedName>
        <fullName evidence="11">TRAP transporter small permease</fullName>
    </submittedName>
</protein>
<evidence type="ECO:0000256" key="4">
    <source>
        <dbReference type="ARBA" id="ARBA00022519"/>
    </source>
</evidence>
<keyword evidence="6 9" id="KW-1133">Transmembrane helix</keyword>
<evidence type="ECO:0000256" key="9">
    <source>
        <dbReference type="SAM" id="Phobius"/>
    </source>
</evidence>
<name>A0A558AYT9_9STAP</name>
<evidence type="ECO:0000313" key="12">
    <source>
        <dbReference type="Proteomes" id="UP000315103"/>
    </source>
</evidence>
<dbReference type="OrthoDB" id="9815614at2"/>
<dbReference type="PANTHER" id="PTHR35011">
    <property type="entry name" value="2,3-DIKETO-L-GULONATE TRAP TRANSPORTER SMALL PERMEASE PROTEIN YIAM"/>
    <property type="match status" value="1"/>
</dbReference>
<evidence type="ECO:0000256" key="3">
    <source>
        <dbReference type="ARBA" id="ARBA00022475"/>
    </source>
</evidence>
<dbReference type="RefSeq" id="WP_145285993.1">
    <property type="nucleotide sequence ID" value="NZ_VMSJ01000001.1"/>
</dbReference>
<evidence type="ECO:0000256" key="2">
    <source>
        <dbReference type="ARBA" id="ARBA00022448"/>
    </source>
</evidence>
<feature type="transmembrane region" description="Helical" evidence="9">
    <location>
        <begin position="46"/>
        <end position="63"/>
    </location>
</feature>
<dbReference type="InterPro" id="IPR007387">
    <property type="entry name" value="TRAP_DctQ"/>
</dbReference>
<dbReference type="InterPro" id="IPR055348">
    <property type="entry name" value="DctQ"/>
</dbReference>
<accession>A0A558AYT9</accession>
<keyword evidence="4" id="KW-0997">Cell inner membrane</keyword>
<dbReference type="EMBL" id="VMSJ01000001">
    <property type="protein sequence ID" value="TVT29416.1"/>
    <property type="molecule type" value="Genomic_DNA"/>
</dbReference>
<keyword evidence="3" id="KW-1003">Cell membrane</keyword>
<evidence type="ECO:0000256" key="6">
    <source>
        <dbReference type="ARBA" id="ARBA00022989"/>
    </source>
</evidence>
<feature type="transmembrane region" description="Helical" evidence="9">
    <location>
        <begin position="12"/>
        <end position="34"/>
    </location>
</feature>
<comment type="similarity">
    <text evidence="8">Belongs to the TRAP transporter small permease family.</text>
</comment>
<feature type="transmembrane region" description="Helical" evidence="9">
    <location>
        <begin position="122"/>
        <end position="143"/>
    </location>
</feature>
<dbReference type="GO" id="GO:0005886">
    <property type="term" value="C:plasma membrane"/>
    <property type="evidence" value="ECO:0007669"/>
    <property type="project" value="UniProtKB-SubCell"/>
</dbReference>
<evidence type="ECO:0000256" key="7">
    <source>
        <dbReference type="ARBA" id="ARBA00023136"/>
    </source>
</evidence>
<dbReference type="Proteomes" id="UP000315103">
    <property type="component" value="Unassembled WGS sequence"/>
</dbReference>
<reference evidence="11 12" key="1">
    <citation type="submission" date="2019-07" db="EMBL/GenBank/DDBJ databases">
        <title>Salinicoccus cyprini sp. nov., isolated from gastro-intestinal tract of mirror carp, Cyprinus carpio var. specularis, collected from Gobind Sagar Reservoir, Himachal Pradesh, India.</title>
        <authorList>
            <person name="Talwar C."/>
            <person name="Singh A.K."/>
            <person name="Lal R."/>
            <person name="Negi R.K."/>
        </authorList>
    </citation>
    <scope>NUCLEOTIDE SEQUENCE [LARGE SCALE GENOMIC DNA]</scope>
    <source>
        <strain evidence="11 12">CT19</strain>
    </source>
</reference>
<dbReference type="PANTHER" id="PTHR35011:SF2">
    <property type="entry name" value="2,3-DIKETO-L-GULONATE TRAP TRANSPORTER SMALL PERMEASE PROTEIN YIAM"/>
    <property type="match status" value="1"/>
</dbReference>
<evidence type="ECO:0000259" key="10">
    <source>
        <dbReference type="Pfam" id="PF04290"/>
    </source>
</evidence>